<dbReference type="Gene3D" id="3.90.550.10">
    <property type="entry name" value="Spore Coat Polysaccharide Biosynthesis Protein SpsA, Chain A"/>
    <property type="match status" value="1"/>
</dbReference>
<name>A0A367P6R6_CUPNE</name>
<evidence type="ECO:0000313" key="2">
    <source>
        <dbReference type="EMBL" id="RCJ03538.1"/>
    </source>
</evidence>
<gene>
    <name evidence="2" type="ORF">DDK22_36840</name>
</gene>
<evidence type="ECO:0000259" key="1">
    <source>
        <dbReference type="Pfam" id="PF00483"/>
    </source>
</evidence>
<dbReference type="AlphaFoldDB" id="A0A367P6R6"/>
<dbReference type="Pfam" id="PF00483">
    <property type="entry name" value="NTP_transferase"/>
    <property type="match status" value="1"/>
</dbReference>
<accession>A0A367P6R6</accession>
<dbReference type="RefSeq" id="WP_114136208.1">
    <property type="nucleotide sequence ID" value="NZ_CP068436.1"/>
</dbReference>
<dbReference type="EMBL" id="QDHA01000148">
    <property type="protein sequence ID" value="RCJ03538.1"/>
    <property type="molecule type" value="Genomic_DNA"/>
</dbReference>
<dbReference type="InterPro" id="IPR050486">
    <property type="entry name" value="Mannose-1P_guanyltransferase"/>
</dbReference>
<dbReference type="Proteomes" id="UP000253501">
    <property type="component" value="Unassembled WGS sequence"/>
</dbReference>
<protein>
    <recommendedName>
        <fullName evidence="1">Nucleotidyl transferase domain-containing protein</fullName>
    </recommendedName>
</protein>
<reference evidence="2 3" key="1">
    <citation type="submission" date="2018-04" db="EMBL/GenBank/DDBJ databases">
        <title>Cupriavidus necator CR12 genome sequencing and assembly.</title>
        <authorList>
            <person name="Ben Fekih I."/>
            <person name="Mazhar H.S."/>
            <person name="Bello S.K."/>
            <person name="Rensing C."/>
        </authorList>
    </citation>
    <scope>NUCLEOTIDE SEQUENCE [LARGE SCALE GENOMIC DNA]</scope>
    <source>
        <strain evidence="2 3">CR12</strain>
    </source>
</reference>
<dbReference type="InterPro" id="IPR005835">
    <property type="entry name" value="NTP_transferase_dom"/>
</dbReference>
<evidence type="ECO:0000313" key="3">
    <source>
        <dbReference type="Proteomes" id="UP000253501"/>
    </source>
</evidence>
<dbReference type="InterPro" id="IPR029044">
    <property type="entry name" value="Nucleotide-diphossugar_trans"/>
</dbReference>
<comment type="caution">
    <text evidence="2">The sequence shown here is derived from an EMBL/GenBank/DDBJ whole genome shotgun (WGS) entry which is preliminary data.</text>
</comment>
<organism evidence="2 3">
    <name type="scientific">Cupriavidus necator</name>
    <name type="common">Alcaligenes eutrophus</name>
    <name type="synonym">Ralstonia eutropha</name>
    <dbReference type="NCBI Taxonomy" id="106590"/>
    <lineage>
        <taxon>Bacteria</taxon>
        <taxon>Pseudomonadati</taxon>
        <taxon>Pseudomonadota</taxon>
        <taxon>Betaproteobacteria</taxon>
        <taxon>Burkholderiales</taxon>
        <taxon>Burkholderiaceae</taxon>
        <taxon>Cupriavidus</taxon>
    </lineage>
</organism>
<dbReference type="PANTHER" id="PTHR22572">
    <property type="entry name" value="SUGAR-1-PHOSPHATE GUANYL TRANSFERASE"/>
    <property type="match status" value="1"/>
</dbReference>
<dbReference type="SUPFAM" id="SSF53448">
    <property type="entry name" value="Nucleotide-diphospho-sugar transferases"/>
    <property type="match status" value="1"/>
</dbReference>
<proteinExistence type="predicted"/>
<feature type="domain" description="Nucleotidyl transferase" evidence="1">
    <location>
        <begin position="4"/>
        <end position="233"/>
    </location>
</feature>
<sequence>MWTTLIVAGGFGTRLNPFTKIIPKPLMPVGDHSLLERHISALAKAGALDIYIAVHYCADLFGSIVEALASRYGVHIHLVLEPQPKGTFESALTLCQEFADRGENRPLMVMNGDIASDLDLVDFHRFHMASGADFSVAVNDYIYRVPYGVVESHESRMLGVKEKPAVPFPVLAGYYLMQPSISKLLGSAGSGELGVDKVLSSLLARGSHVSTYQHHGKWIDAGTIEDLHRASELFSERGMA</sequence>